<dbReference type="InterPro" id="IPR046348">
    <property type="entry name" value="SIS_dom_sf"/>
</dbReference>
<evidence type="ECO:0000313" key="3">
    <source>
        <dbReference type="EMBL" id="MFC3145610.1"/>
    </source>
</evidence>
<dbReference type="Gene3D" id="3.40.50.10490">
    <property type="entry name" value="Glucose-6-phosphate isomerase like protein, domain 1"/>
    <property type="match status" value="1"/>
</dbReference>
<feature type="domain" description="SIS" evidence="2">
    <location>
        <begin position="26"/>
        <end position="170"/>
    </location>
</feature>
<keyword evidence="4" id="KW-1185">Reference proteome</keyword>
<evidence type="ECO:0000256" key="1">
    <source>
        <dbReference type="ARBA" id="ARBA00009235"/>
    </source>
</evidence>
<organism evidence="3 4">
    <name type="scientific">Psychromarinibacter halotolerans</name>
    <dbReference type="NCBI Taxonomy" id="1775175"/>
    <lineage>
        <taxon>Bacteria</taxon>
        <taxon>Pseudomonadati</taxon>
        <taxon>Pseudomonadota</taxon>
        <taxon>Alphaproteobacteria</taxon>
        <taxon>Rhodobacterales</taxon>
        <taxon>Paracoccaceae</taxon>
        <taxon>Psychromarinibacter</taxon>
    </lineage>
</organism>
<protein>
    <submittedName>
        <fullName evidence="3">SIS domain-containing protein</fullName>
    </submittedName>
</protein>
<comment type="caution">
    <text evidence="3">The sequence shown here is derived from an EMBL/GenBank/DDBJ whole genome shotgun (WGS) entry which is preliminary data.</text>
</comment>
<accession>A0ABV7H061</accession>
<dbReference type="InterPro" id="IPR017552">
    <property type="entry name" value="PHI/rmpB"/>
</dbReference>
<dbReference type="InterPro" id="IPR001347">
    <property type="entry name" value="SIS_dom"/>
</dbReference>
<dbReference type="PANTHER" id="PTHR43443:SF1">
    <property type="entry name" value="3-HEXULOSE-6-PHOSPHATE ISOMERASE"/>
    <property type="match status" value="1"/>
</dbReference>
<gene>
    <name evidence="3" type="ORF">ACFOGP_23010</name>
</gene>
<dbReference type="Pfam" id="PF01380">
    <property type="entry name" value="SIS"/>
    <property type="match status" value="1"/>
</dbReference>
<dbReference type="PROSITE" id="PS51464">
    <property type="entry name" value="SIS"/>
    <property type="match status" value="1"/>
</dbReference>
<name>A0ABV7H061_9RHOB</name>
<dbReference type="EMBL" id="JBHRTB010000010">
    <property type="protein sequence ID" value="MFC3145610.1"/>
    <property type="molecule type" value="Genomic_DNA"/>
</dbReference>
<dbReference type="SUPFAM" id="SSF53697">
    <property type="entry name" value="SIS domain"/>
    <property type="match status" value="1"/>
</dbReference>
<dbReference type="Proteomes" id="UP001595632">
    <property type="component" value="Unassembled WGS sequence"/>
</dbReference>
<dbReference type="PANTHER" id="PTHR43443">
    <property type="entry name" value="3-HEXULOSE-6-PHOSPHATE ISOMERASE"/>
    <property type="match status" value="1"/>
</dbReference>
<proteinExistence type="inferred from homology"/>
<evidence type="ECO:0000313" key="4">
    <source>
        <dbReference type="Proteomes" id="UP001595632"/>
    </source>
</evidence>
<sequence>MKGASTALAELGAALDGMDPTQVDAACTRIAAAGRIVVYGCGREGLMMRGLAMRLAHLGLDAHVQGEMATPPVGPGDLFFASAGPGELSTVTALMRVAQQAGAGVLLLTAEPDTPSAALADAVLAIPAQTMARDSGAGASTVLPMGSVFEGAMFVLFELMVNDLRTRLGETPATMRARHTNLE</sequence>
<comment type="similarity">
    <text evidence="1">Belongs to the SIS family. PHI subfamily.</text>
</comment>
<dbReference type="CDD" id="cd05005">
    <property type="entry name" value="SIS_PHI"/>
    <property type="match status" value="1"/>
</dbReference>
<evidence type="ECO:0000259" key="2">
    <source>
        <dbReference type="PROSITE" id="PS51464"/>
    </source>
</evidence>
<reference evidence="4" key="1">
    <citation type="journal article" date="2019" name="Int. J. Syst. Evol. Microbiol.">
        <title>The Global Catalogue of Microorganisms (GCM) 10K type strain sequencing project: providing services to taxonomists for standard genome sequencing and annotation.</title>
        <authorList>
            <consortium name="The Broad Institute Genomics Platform"/>
            <consortium name="The Broad Institute Genome Sequencing Center for Infectious Disease"/>
            <person name="Wu L."/>
            <person name="Ma J."/>
        </authorList>
    </citation>
    <scope>NUCLEOTIDE SEQUENCE [LARGE SCALE GENOMIC DNA]</scope>
    <source>
        <strain evidence="4">KCTC 52366</strain>
    </source>
</reference>
<dbReference type="RefSeq" id="WP_275632563.1">
    <property type="nucleotide sequence ID" value="NZ_JARGYD010000003.1"/>
</dbReference>